<proteinExistence type="predicted"/>
<accession>A0A8J4Y314</accession>
<keyword evidence="3" id="KW-1185">Reference proteome</keyword>
<gene>
    <name evidence="2" type="ORF">GWK47_048324</name>
</gene>
<reference evidence="2" key="1">
    <citation type="submission" date="2020-07" db="EMBL/GenBank/DDBJ databases">
        <title>The High-quality genome of the commercially important snow crab, Chionoecetes opilio.</title>
        <authorList>
            <person name="Jeong J.-H."/>
            <person name="Ryu S."/>
        </authorList>
    </citation>
    <scope>NUCLEOTIDE SEQUENCE</scope>
    <source>
        <strain evidence="2">MADBK_172401_WGS</strain>
        <tissue evidence="2">Digestive gland</tissue>
    </source>
</reference>
<dbReference type="AlphaFoldDB" id="A0A8J4Y314"/>
<dbReference type="Proteomes" id="UP000770661">
    <property type="component" value="Unassembled WGS sequence"/>
</dbReference>
<sequence length="294" mass="33166">MQASAFTKPQQAKNDQAFRSNFLETFGENEKHSLVKGVNLAVELLHGSAASKDLFDGQVDANRISADFVKYLKDNGWTNGDTMQLPDVCKFLEFFVYMMLLKGKCRRSSLSLNYTHNEELHDFVLKLKTKVEEKDSDVRMSASNVAMTLTTIDEVAPDSSYAAVTASGKPTFTCTYCQCEGHTTIRCFNRVKDQRKAKRKNNYRDASGPVTAQFTNKHYYQNETAPPRRQVRPNNTAVYKPYSSSPRGATGNNPYCSIHESTTHFTDDCLTLVKMKDNFFRGRGRGGHSKTKND</sequence>
<evidence type="ECO:0000256" key="1">
    <source>
        <dbReference type="SAM" id="MobiDB-lite"/>
    </source>
</evidence>
<feature type="compositionally biased region" description="Polar residues" evidence="1">
    <location>
        <begin position="232"/>
        <end position="253"/>
    </location>
</feature>
<feature type="region of interest" description="Disordered" evidence="1">
    <location>
        <begin position="221"/>
        <end position="253"/>
    </location>
</feature>
<comment type="caution">
    <text evidence="2">The sequence shown here is derived from an EMBL/GenBank/DDBJ whole genome shotgun (WGS) entry which is preliminary data.</text>
</comment>
<name>A0A8J4Y314_CHIOP</name>
<evidence type="ECO:0000313" key="3">
    <source>
        <dbReference type="Proteomes" id="UP000770661"/>
    </source>
</evidence>
<dbReference type="OrthoDB" id="6398689at2759"/>
<protein>
    <submittedName>
        <fullName evidence="2">Uncharacterized protein</fullName>
    </submittedName>
</protein>
<dbReference type="EMBL" id="JACEEZ010012709">
    <property type="protein sequence ID" value="KAG0720533.1"/>
    <property type="molecule type" value="Genomic_DNA"/>
</dbReference>
<evidence type="ECO:0000313" key="2">
    <source>
        <dbReference type="EMBL" id="KAG0720533.1"/>
    </source>
</evidence>
<organism evidence="2 3">
    <name type="scientific">Chionoecetes opilio</name>
    <name type="common">Atlantic snow crab</name>
    <name type="synonym">Cancer opilio</name>
    <dbReference type="NCBI Taxonomy" id="41210"/>
    <lineage>
        <taxon>Eukaryota</taxon>
        <taxon>Metazoa</taxon>
        <taxon>Ecdysozoa</taxon>
        <taxon>Arthropoda</taxon>
        <taxon>Crustacea</taxon>
        <taxon>Multicrustacea</taxon>
        <taxon>Malacostraca</taxon>
        <taxon>Eumalacostraca</taxon>
        <taxon>Eucarida</taxon>
        <taxon>Decapoda</taxon>
        <taxon>Pleocyemata</taxon>
        <taxon>Brachyura</taxon>
        <taxon>Eubrachyura</taxon>
        <taxon>Majoidea</taxon>
        <taxon>Majidae</taxon>
        <taxon>Chionoecetes</taxon>
    </lineage>
</organism>